<feature type="transmembrane region" description="Helical" evidence="6">
    <location>
        <begin position="95"/>
        <end position="117"/>
    </location>
</feature>
<feature type="transmembrane region" description="Helical" evidence="6">
    <location>
        <begin position="208"/>
        <end position="231"/>
    </location>
</feature>
<protein>
    <submittedName>
        <fullName evidence="7">Iron export permease protein FetB</fullName>
    </submittedName>
</protein>
<feature type="transmembrane region" description="Helical" evidence="6">
    <location>
        <begin position="40"/>
        <end position="59"/>
    </location>
</feature>
<dbReference type="PANTHER" id="PTHR30028">
    <property type="entry name" value="UPF0014 INNER MEMBRANE PROTEIN YBBM-RELATED"/>
    <property type="match status" value="1"/>
</dbReference>
<evidence type="ECO:0000256" key="2">
    <source>
        <dbReference type="ARBA" id="ARBA00005268"/>
    </source>
</evidence>
<organism evidence="7 8">
    <name type="scientific">Candidatus Scalindua arabica</name>
    <dbReference type="NCBI Taxonomy" id="1127984"/>
    <lineage>
        <taxon>Bacteria</taxon>
        <taxon>Pseudomonadati</taxon>
        <taxon>Planctomycetota</taxon>
        <taxon>Candidatus Brocadiia</taxon>
        <taxon>Candidatus Brocadiales</taxon>
        <taxon>Candidatus Scalinduaceae</taxon>
        <taxon>Candidatus Scalindua</taxon>
    </lineage>
</organism>
<dbReference type="AlphaFoldDB" id="A0A942A490"/>
<keyword evidence="5 6" id="KW-0472">Membrane</keyword>
<gene>
    <name evidence="7" type="ORF">MAG551_01538</name>
</gene>
<comment type="subcellular location">
    <subcellularLocation>
        <location evidence="1">Membrane</location>
        <topology evidence="1">Multi-pass membrane protein</topology>
    </subcellularLocation>
</comment>
<evidence type="ECO:0000256" key="6">
    <source>
        <dbReference type="SAM" id="Phobius"/>
    </source>
</evidence>
<dbReference type="InterPro" id="IPR005226">
    <property type="entry name" value="UPF0014_fam"/>
</dbReference>
<evidence type="ECO:0000313" key="8">
    <source>
        <dbReference type="Proteomes" id="UP000722750"/>
    </source>
</evidence>
<dbReference type="SUPFAM" id="SSF82866">
    <property type="entry name" value="Multidrug efflux transporter AcrB transmembrane domain"/>
    <property type="match status" value="1"/>
</dbReference>
<evidence type="ECO:0000256" key="3">
    <source>
        <dbReference type="ARBA" id="ARBA00022692"/>
    </source>
</evidence>
<feature type="transmembrane region" description="Helical" evidence="6">
    <location>
        <begin position="123"/>
        <end position="146"/>
    </location>
</feature>
<keyword evidence="4 6" id="KW-1133">Transmembrane helix</keyword>
<feature type="transmembrane region" description="Helical" evidence="6">
    <location>
        <begin position="167"/>
        <end position="188"/>
    </location>
</feature>
<comment type="caution">
    <text evidence="7">The sequence shown here is derived from an EMBL/GenBank/DDBJ whole genome shotgun (WGS) entry which is preliminary data.</text>
</comment>
<name>A0A942A490_9BACT</name>
<comment type="similarity">
    <text evidence="2">Belongs to the UPF0014 family.</text>
</comment>
<dbReference type="Pfam" id="PF03649">
    <property type="entry name" value="UPF0014"/>
    <property type="match status" value="1"/>
</dbReference>
<dbReference type="EMBL" id="JAANXD010000063">
    <property type="protein sequence ID" value="MBS1258479.1"/>
    <property type="molecule type" value="Genomic_DNA"/>
</dbReference>
<reference evidence="7" key="1">
    <citation type="journal article" date="2021" name="ISME J.">
        <title>Fine-scale metabolic discontinuity in a stratified prokaryote microbiome of a Red Sea deep halocline.</title>
        <authorList>
            <person name="Michoud G."/>
            <person name="Ngugi D.K."/>
            <person name="Barozzi A."/>
            <person name="Merlino G."/>
            <person name="Calleja M.L."/>
            <person name="Delgado-Huertas A."/>
            <person name="Moran X.A.G."/>
            <person name="Daffonchio D."/>
        </authorList>
    </citation>
    <scope>NUCLEOTIDE SEQUENCE</scope>
    <source>
        <strain evidence="7">SuakinDeep_MAG55_1</strain>
    </source>
</reference>
<evidence type="ECO:0000256" key="1">
    <source>
        <dbReference type="ARBA" id="ARBA00004141"/>
    </source>
</evidence>
<feature type="transmembrane region" description="Helical" evidence="6">
    <location>
        <begin position="65"/>
        <end position="83"/>
    </location>
</feature>
<feature type="transmembrane region" description="Helical" evidence="6">
    <location>
        <begin position="6"/>
        <end position="28"/>
    </location>
</feature>
<dbReference type="Proteomes" id="UP000722750">
    <property type="component" value="Unassembled WGS sequence"/>
</dbReference>
<dbReference type="GO" id="GO:0005886">
    <property type="term" value="C:plasma membrane"/>
    <property type="evidence" value="ECO:0007669"/>
    <property type="project" value="TreeGrafter"/>
</dbReference>
<evidence type="ECO:0000256" key="5">
    <source>
        <dbReference type="ARBA" id="ARBA00023136"/>
    </source>
</evidence>
<proteinExistence type="inferred from homology"/>
<evidence type="ECO:0000256" key="4">
    <source>
        <dbReference type="ARBA" id="ARBA00022989"/>
    </source>
</evidence>
<keyword evidence="3 6" id="KW-0812">Transmembrane</keyword>
<sequence length="257" mass="28553">MNNSIQTIPFTNLILAFIPAIAVVVIVWRWGIGYKRSIYALARMLIQLLLIGYFLVFIFKSDSSLIVIAVLAVVLFVSSWIALQHTKKIPRRELYLKSFCSISLAGGLILLLITQGVLNLHPWYLPSYVIPLAGMIFANAMNSVSLAVERLEAEIDRDVPYEQARIIALRTSLIPIINSLLAVGLVSLPGMMTGQILSGVSPFIAARYQIMVMCMIFGSAGISSAFFLALVRSNFTTKDERRVSRKEAKDAEKNKEI</sequence>
<dbReference type="PANTHER" id="PTHR30028:SF0">
    <property type="entry name" value="PROTEIN ALUMINUM SENSITIVE 3"/>
    <property type="match status" value="1"/>
</dbReference>
<evidence type="ECO:0000313" key="7">
    <source>
        <dbReference type="EMBL" id="MBS1258479.1"/>
    </source>
</evidence>
<accession>A0A942A490</accession>